<protein>
    <recommendedName>
        <fullName evidence="4">Outer-membrane lipoprotein LolB</fullName>
    </recommendedName>
</protein>
<name>A0A1H7GCX1_9GAMM</name>
<gene>
    <name evidence="14" type="ORF">SAMN05216262_101157</name>
</gene>
<dbReference type="OrthoDB" id="9797618at2"/>
<keyword evidence="10" id="KW-0143">Chaperone</keyword>
<evidence type="ECO:0000256" key="4">
    <source>
        <dbReference type="ARBA" id="ARBA00016202"/>
    </source>
</evidence>
<dbReference type="Gene3D" id="2.50.20.10">
    <property type="entry name" value="Lipoprotein localisation LolA/LolB/LppX"/>
    <property type="match status" value="1"/>
</dbReference>
<evidence type="ECO:0000313" key="14">
    <source>
        <dbReference type="EMBL" id="SEK35958.1"/>
    </source>
</evidence>
<evidence type="ECO:0000256" key="8">
    <source>
        <dbReference type="ARBA" id="ARBA00023136"/>
    </source>
</evidence>
<sequence length="204" mass="23558">MYYQALISLFFIIIVSACTSINDKPVTDNFTSQDINSRNQQLSQLDDWTIVGKIAFISNEKRESASLHWQKNSGDNTESLNLSTVFGIKLLAITKQDKLFNVVVDGQQYQTNDLDNLIYQLTGLNLPTRAMSHWLKGLAYLPSDEVTYHAKTQLPETLRSVYNQQHWQIKYSKYHHIGNFQLAKQLSISQDDLRIKIIIHSWHI</sequence>
<evidence type="ECO:0000256" key="10">
    <source>
        <dbReference type="ARBA" id="ARBA00023186"/>
    </source>
</evidence>
<evidence type="ECO:0000256" key="11">
    <source>
        <dbReference type="ARBA" id="ARBA00023237"/>
    </source>
</evidence>
<keyword evidence="5" id="KW-0813">Transport</keyword>
<dbReference type="AlphaFoldDB" id="A0A1H7GCX1"/>
<dbReference type="GO" id="GO:0015031">
    <property type="term" value="P:protein transport"/>
    <property type="evidence" value="ECO:0007669"/>
    <property type="project" value="UniProtKB-KW"/>
</dbReference>
<reference evidence="15" key="1">
    <citation type="submission" date="2016-10" db="EMBL/GenBank/DDBJ databases">
        <authorList>
            <person name="Varghese N."/>
            <person name="Submissions S."/>
        </authorList>
    </citation>
    <scope>NUCLEOTIDE SEQUENCE [LARGE SCALE GENOMIC DNA]</scope>
    <source>
        <strain evidence="15">CGMCC 1.9127</strain>
    </source>
</reference>
<evidence type="ECO:0000256" key="5">
    <source>
        <dbReference type="ARBA" id="ARBA00022448"/>
    </source>
</evidence>
<dbReference type="EMBL" id="FOBI01000001">
    <property type="protein sequence ID" value="SEK35958.1"/>
    <property type="molecule type" value="Genomic_DNA"/>
</dbReference>
<dbReference type="Proteomes" id="UP000199297">
    <property type="component" value="Unassembled WGS sequence"/>
</dbReference>
<accession>A0A1H7GCX1</accession>
<evidence type="ECO:0000313" key="15">
    <source>
        <dbReference type="Proteomes" id="UP000199297"/>
    </source>
</evidence>
<dbReference type="SUPFAM" id="SSF89392">
    <property type="entry name" value="Prokaryotic lipoproteins and lipoprotein localization factors"/>
    <property type="match status" value="1"/>
</dbReference>
<dbReference type="CDD" id="cd16326">
    <property type="entry name" value="LolB"/>
    <property type="match status" value="1"/>
</dbReference>
<proteinExistence type="inferred from homology"/>
<dbReference type="STRING" id="641665.GCA_002104455_00546"/>
<dbReference type="RefSeq" id="WP_158088312.1">
    <property type="nucleotide sequence ID" value="NZ_FOBI01000001.1"/>
</dbReference>
<dbReference type="GO" id="GO:0009279">
    <property type="term" value="C:cell outer membrane"/>
    <property type="evidence" value="ECO:0007669"/>
    <property type="project" value="UniProtKB-SubCell"/>
</dbReference>
<keyword evidence="9" id="KW-0564">Palmitate</keyword>
<keyword evidence="15" id="KW-1185">Reference proteome</keyword>
<feature type="chain" id="PRO_5011737480" description="Outer-membrane lipoprotein LolB" evidence="13">
    <location>
        <begin position="18"/>
        <end position="204"/>
    </location>
</feature>
<evidence type="ECO:0000256" key="6">
    <source>
        <dbReference type="ARBA" id="ARBA00022729"/>
    </source>
</evidence>
<evidence type="ECO:0000256" key="1">
    <source>
        <dbReference type="ARBA" id="ARBA00004459"/>
    </source>
</evidence>
<dbReference type="Pfam" id="PF03550">
    <property type="entry name" value="LolB"/>
    <property type="match status" value="1"/>
</dbReference>
<evidence type="ECO:0000256" key="12">
    <source>
        <dbReference type="ARBA" id="ARBA00023288"/>
    </source>
</evidence>
<comment type="similarity">
    <text evidence="2">Belongs to the LolB family.</text>
</comment>
<keyword evidence="7" id="KW-0653">Protein transport</keyword>
<feature type="signal peptide" evidence="13">
    <location>
        <begin position="1"/>
        <end position="17"/>
    </location>
</feature>
<evidence type="ECO:0000256" key="3">
    <source>
        <dbReference type="ARBA" id="ARBA00011245"/>
    </source>
</evidence>
<keyword evidence="11" id="KW-0998">Cell outer membrane</keyword>
<evidence type="ECO:0000256" key="13">
    <source>
        <dbReference type="SAM" id="SignalP"/>
    </source>
</evidence>
<dbReference type="NCBIfam" id="TIGR00548">
    <property type="entry name" value="lolB"/>
    <property type="match status" value="1"/>
</dbReference>
<organism evidence="14 15">
    <name type="scientific">Colwellia chukchiensis</name>
    <dbReference type="NCBI Taxonomy" id="641665"/>
    <lineage>
        <taxon>Bacteria</taxon>
        <taxon>Pseudomonadati</taxon>
        <taxon>Pseudomonadota</taxon>
        <taxon>Gammaproteobacteria</taxon>
        <taxon>Alteromonadales</taxon>
        <taxon>Colwelliaceae</taxon>
        <taxon>Colwellia</taxon>
    </lineage>
</organism>
<evidence type="ECO:0000256" key="2">
    <source>
        <dbReference type="ARBA" id="ARBA00009696"/>
    </source>
</evidence>
<dbReference type="InterPro" id="IPR029046">
    <property type="entry name" value="LolA/LolB/LppX"/>
</dbReference>
<keyword evidence="6 13" id="KW-0732">Signal</keyword>
<keyword evidence="8" id="KW-0472">Membrane</keyword>
<keyword evidence="12 14" id="KW-0449">Lipoprotein</keyword>
<dbReference type="InterPro" id="IPR004565">
    <property type="entry name" value="OM_lipoprot_LolB"/>
</dbReference>
<evidence type="ECO:0000256" key="9">
    <source>
        <dbReference type="ARBA" id="ARBA00023139"/>
    </source>
</evidence>
<comment type="subcellular location">
    <subcellularLocation>
        <location evidence="1">Cell outer membrane</location>
        <topology evidence="1">Lipid-anchor</topology>
    </subcellularLocation>
</comment>
<evidence type="ECO:0000256" key="7">
    <source>
        <dbReference type="ARBA" id="ARBA00022927"/>
    </source>
</evidence>
<comment type="subunit">
    <text evidence="3">Monomer.</text>
</comment>